<dbReference type="AlphaFoldDB" id="A0A9W9AJC6"/>
<reference evidence="2" key="1">
    <citation type="submission" date="2022-08" db="EMBL/GenBank/DDBJ databases">
        <authorList>
            <consortium name="DOE Joint Genome Institute"/>
            <person name="Min B."/>
            <person name="Riley R."/>
            <person name="Sierra-Patev S."/>
            <person name="Naranjo-Ortiz M."/>
            <person name="Looney B."/>
            <person name="Konkel Z."/>
            <person name="Slot J.C."/>
            <person name="Sakamoto Y."/>
            <person name="Steenwyk J.L."/>
            <person name="Rokas A."/>
            <person name="Carro J."/>
            <person name="Camarero S."/>
            <person name="Ferreira P."/>
            <person name="Molpeceres G."/>
            <person name="Ruiz-Duenas F.J."/>
            <person name="Serrano A."/>
            <person name="Henrissat B."/>
            <person name="Drula E."/>
            <person name="Hughes K.W."/>
            <person name="Mata J.L."/>
            <person name="Ishikawa N.K."/>
            <person name="Vargas-Isla R."/>
            <person name="Ushijima S."/>
            <person name="Smith C.A."/>
            <person name="Ahrendt S."/>
            <person name="Andreopoulos W."/>
            <person name="He G."/>
            <person name="Labutti K."/>
            <person name="Lipzen A."/>
            <person name="Ng V."/>
            <person name="Sandor L."/>
            <person name="Barry K."/>
            <person name="Martinez A.T."/>
            <person name="Xiao Y."/>
            <person name="Gibbons J.G."/>
            <person name="Terashima K."/>
            <person name="Hibbett D.S."/>
            <person name="Grigoriev I.V."/>
        </authorList>
    </citation>
    <scope>NUCLEOTIDE SEQUENCE</scope>
    <source>
        <strain evidence="2">Sp2 HRB7682 ss15</strain>
    </source>
</reference>
<feature type="compositionally biased region" description="Basic and acidic residues" evidence="1">
    <location>
        <begin position="39"/>
        <end position="58"/>
    </location>
</feature>
<sequence length="64" mass="7406">MSRLLFNELFNELRTQERGQDDREAQGSIKKPPLCAMQGKEDKIISSHRSDGGDESKRGCRWLR</sequence>
<dbReference type="EMBL" id="JANVFS010000012">
    <property type="protein sequence ID" value="KAJ4484251.1"/>
    <property type="molecule type" value="Genomic_DNA"/>
</dbReference>
<comment type="caution">
    <text evidence="2">The sequence shown here is derived from an EMBL/GenBank/DDBJ whole genome shotgun (WGS) entry which is preliminary data.</text>
</comment>
<evidence type="ECO:0000313" key="2">
    <source>
        <dbReference type="EMBL" id="KAJ4484251.1"/>
    </source>
</evidence>
<evidence type="ECO:0000256" key="1">
    <source>
        <dbReference type="SAM" id="MobiDB-lite"/>
    </source>
</evidence>
<evidence type="ECO:0000313" key="3">
    <source>
        <dbReference type="Proteomes" id="UP001150238"/>
    </source>
</evidence>
<dbReference type="Proteomes" id="UP001150238">
    <property type="component" value="Unassembled WGS sequence"/>
</dbReference>
<name>A0A9W9AJC6_9AGAR</name>
<reference evidence="2" key="2">
    <citation type="journal article" date="2023" name="Proc. Natl. Acad. Sci. U.S.A.">
        <title>A global phylogenomic analysis of the shiitake genus Lentinula.</title>
        <authorList>
            <person name="Sierra-Patev S."/>
            <person name="Min B."/>
            <person name="Naranjo-Ortiz M."/>
            <person name="Looney B."/>
            <person name="Konkel Z."/>
            <person name="Slot J.C."/>
            <person name="Sakamoto Y."/>
            <person name="Steenwyk J.L."/>
            <person name="Rokas A."/>
            <person name="Carro J."/>
            <person name="Camarero S."/>
            <person name="Ferreira P."/>
            <person name="Molpeceres G."/>
            <person name="Ruiz-Duenas F.J."/>
            <person name="Serrano A."/>
            <person name="Henrissat B."/>
            <person name="Drula E."/>
            <person name="Hughes K.W."/>
            <person name="Mata J.L."/>
            <person name="Ishikawa N.K."/>
            <person name="Vargas-Isla R."/>
            <person name="Ushijima S."/>
            <person name="Smith C.A."/>
            <person name="Donoghue J."/>
            <person name="Ahrendt S."/>
            <person name="Andreopoulos W."/>
            <person name="He G."/>
            <person name="LaButti K."/>
            <person name="Lipzen A."/>
            <person name="Ng V."/>
            <person name="Riley R."/>
            <person name="Sandor L."/>
            <person name="Barry K."/>
            <person name="Martinez A.T."/>
            <person name="Xiao Y."/>
            <person name="Gibbons J.G."/>
            <person name="Terashima K."/>
            <person name="Grigoriev I.V."/>
            <person name="Hibbett D."/>
        </authorList>
    </citation>
    <scope>NUCLEOTIDE SEQUENCE</scope>
    <source>
        <strain evidence="2">Sp2 HRB7682 ss15</strain>
    </source>
</reference>
<accession>A0A9W9AJC6</accession>
<organism evidence="2 3">
    <name type="scientific">Lentinula lateritia</name>
    <dbReference type="NCBI Taxonomy" id="40482"/>
    <lineage>
        <taxon>Eukaryota</taxon>
        <taxon>Fungi</taxon>
        <taxon>Dikarya</taxon>
        <taxon>Basidiomycota</taxon>
        <taxon>Agaricomycotina</taxon>
        <taxon>Agaricomycetes</taxon>
        <taxon>Agaricomycetidae</taxon>
        <taxon>Agaricales</taxon>
        <taxon>Marasmiineae</taxon>
        <taxon>Omphalotaceae</taxon>
        <taxon>Lentinula</taxon>
    </lineage>
</organism>
<proteinExistence type="predicted"/>
<protein>
    <submittedName>
        <fullName evidence="2">Uncharacterized protein</fullName>
    </submittedName>
</protein>
<gene>
    <name evidence="2" type="ORF">C8J55DRAFT_510138</name>
</gene>
<feature type="region of interest" description="Disordered" evidence="1">
    <location>
        <begin position="15"/>
        <end position="64"/>
    </location>
</feature>
<feature type="compositionally biased region" description="Basic and acidic residues" evidence="1">
    <location>
        <begin position="15"/>
        <end position="25"/>
    </location>
</feature>